<sequence length="134" mass="14033">MRGIGGDTDPLEIGEHMEQGQFDLAHEGCAAAFVELLLEGIGKLESGAGVQAESLEANAVGLGVETQLGGRTVIDCGELAAQEPRGEVAEVERALTRQDKIGRKCGVARETAEVPTPCADRELGAFRVMECLGP</sequence>
<accession>A0A6J7C6Q9</accession>
<protein>
    <submittedName>
        <fullName evidence="1">Unannotated protein</fullName>
    </submittedName>
</protein>
<gene>
    <name evidence="1" type="ORF">UFOPK3268_01437</name>
</gene>
<evidence type="ECO:0000313" key="1">
    <source>
        <dbReference type="EMBL" id="CAB4851969.1"/>
    </source>
</evidence>
<proteinExistence type="predicted"/>
<reference evidence="1" key="1">
    <citation type="submission" date="2020-05" db="EMBL/GenBank/DDBJ databases">
        <authorList>
            <person name="Chiriac C."/>
            <person name="Salcher M."/>
            <person name="Ghai R."/>
            <person name="Kavagutti S V."/>
        </authorList>
    </citation>
    <scope>NUCLEOTIDE SEQUENCE</scope>
</reference>
<name>A0A6J7C6Q9_9ZZZZ</name>
<dbReference type="EMBL" id="CAFBIZ010000211">
    <property type="protein sequence ID" value="CAB4851969.1"/>
    <property type="molecule type" value="Genomic_DNA"/>
</dbReference>
<organism evidence="1">
    <name type="scientific">freshwater metagenome</name>
    <dbReference type="NCBI Taxonomy" id="449393"/>
    <lineage>
        <taxon>unclassified sequences</taxon>
        <taxon>metagenomes</taxon>
        <taxon>ecological metagenomes</taxon>
    </lineage>
</organism>
<dbReference type="AlphaFoldDB" id="A0A6J7C6Q9"/>